<dbReference type="AlphaFoldDB" id="A0A372KKM7"/>
<dbReference type="SUPFAM" id="SSF55931">
    <property type="entry name" value="Glutamine synthetase/guanido kinase"/>
    <property type="match status" value="1"/>
</dbReference>
<evidence type="ECO:0000313" key="10">
    <source>
        <dbReference type="Proteomes" id="UP000262901"/>
    </source>
</evidence>
<sequence length="424" mass="48905">MSIAVDLLKEKYMLPIKENPELYVGVELEFPIVNLAQQATDTAVAKGLFSYLAKSDLGFETEEQDWEGNPVQLVNNSGDRILFEVSYNILEFAFAKAKTVQAVEAKFSAYLKVIQAYLRERGHELQGLGIHPNWHLNDNSAVRLPRYQMLLAFLDLSKKKRNPFFHSYPQYGSFICGNQVQLDVSRNNYLKVINAFNKIESAKAYLFANSEFSSENWDTKIARDIFWEQSMHGCFQENVGVNSHDFQSEEDFFAHLAQTAIFTAERKGKSLYFEPIRVVDYLDKKAILAYDIKGKEVEIEPEQRDLQLHRSYQYQNLTKRGTVEFRSVCTQKMENTFAPTAFHLGLIANLSKLDQLLADSLFLKKYGSDYRNLRRYFSRKQLAAADHDHISAFSRQLLECAEQGLIKRGYGEEKYLKNHINSLT</sequence>
<dbReference type="GO" id="GO:0004357">
    <property type="term" value="F:glutamate-cysteine ligase activity"/>
    <property type="evidence" value="ECO:0007669"/>
    <property type="project" value="UniProtKB-EC"/>
</dbReference>
<evidence type="ECO:0000256" key="3">
    <source>
        <dbReference type="ARBA" id="ARBA00022741"/>
    </source>
</evidence>
<reference evidence="6" key="4">
    <citation type="journal article" date="2019" name="Int. J. Syst. Evol. Microbiol.">
        <title>Streptococcus chenjunshii sp. nov. isolated from feces of Tibetan antelopes.</title>
        <authorList>
            <person name="Tian Z."/>
            <person name="Lu S."/>
            <person name="Jin D."/>
            <person name="Yang J."/>
            <person name="Pu J."/>
            <person name="Lai X.H."/>
            <person name="Bai X.N."/>
            <person name="Wu X.M."/>
            <person name="Li J."/>
            <person name="Wang S."/>
            <person name="Xu J."/>
        </authorList>
    </citation>
    <scope>NUCLEOTIDE SEQUENCE</scope>
    <source>
        <strain evidence="6">Z15</strain>
    </source>
</reference>
<evidence type="ECO:0000313" key="9">
    <source>
        <dbReference type="Proteomes" id="UP000246115"/>
    </source>
</evidence>
<dbReference type="Pfam" id="PF04107">
    <property type="entry name" value="GCS2"/>
    <property type="match status" value="1"/>
</dbReference>
<comment type="catalytic activity">
    <reaction evidence="5">
        <text>L-cysteine + L-glutamate + ATP = gamma-L-glutamyl-L-cysteine + ADP + phosphate + H(+)</text>
        <dbReference type="Rhea" id="RHEA:13285"/>
        <dbReference type="ChEBI" id="CHEBI:15378"/>
        <dbReference type="ChEBI" id="CHEBI:29985"/>
        <dbReference type="ChEBI" id="CHEBI:30616"/>
        <dbReference type="ChEBI" id="CHEBI:35235"/>
        <dbReference type="ChEBI" id="CHEBI:43474"/>
        <dbReference type="ChEBI" id="CHEBI:58173"/>
        <dbReference type="ChEBI" id="CHEBI:456216"/>
        <dbReference type="EC" id="6.3.2.2"/>
    </reaction>
</comment>
<keyword evidence="4" id="KW-0067">ATP-binding</keyword>
<dbReference type="InterPro" id="IPR006336">
    <property type="entry name" value="GCS2"/>
</dbReference>
<dbReference type="GO" id="GO:0006750">
    <property type="term" value="P:glutathione biosynthetic process"/>
    <property type="evidence" value="ECO:0007669"/>
    <property type="project" value="InterPro"/>
</dbReference>
<accession>A0A346N9K0</accession>
<dbReference type="GO" id="GO:0005524">
    <property type="term" value="F:ATP binding"/>
    <property type="evidence" value="ECO:0007669"/>
    <property type="project" value="UniProtKB-KW"/>
</dbReference>
<dbReference type="EMBL" id="QVQZ01000018">
    <property type="protein sequence ID" value="RFU52851.1"/>
    <property type="molecule type" value="Genomic_DNA"/>
</dbReference>
<dbReference type="EMBL" id="QVQY01000020">
    <property type="protein sequence ID" value="RFU50678.1"/>
    <property type="molecule type" value="Genomic_DNA"/>
</dbReference>
<evidence type="ECO:0000313" key="8">
    <source>
        <dbReference type="EMBL" id="RFU52851.1"/>
    </source>
</evidence>
<name>A0A372KKM7_9STRE</name>
<evidence type="ECO:0000313" key="6">
    <source>
        <dbReference type="EMBL" id="AXQ77695.1"/>
    </source>
</evidence>
<dbReference type="Proteomes" id="UP000264056">
    <property type="component" value="Unassembled WGS sequence"/>
</dbReference>
<dbReference type="EC" id="6.3.2.2" evidence="1"/>
<dbReference type="Gene3D" id="3.30.590.20">
    <property type="match status" value="1"/>
</dbReference>
<organism evidence="8 10">
    <name type="scientific">Streptococcus chenjunshii</name>
    <dbReference type="NCBI Taxonomy" id="2173853"/>
    <lineage>
        <taxon>Bacteria</taxon>
        <taxon>Bacillati</taxon>
        <taxon>Bacillota</taxon>
        <taxon>Bacilli</taxon>
        <taxon>Lactobacillales</taxon>
        <taxon>Streptococcaceae</taxon>
        <taxon>Streptococcus</taxon>
    </lineage>
</organism>
<dbReference type="PANTHER" id="PTHR34378:SF1">
    <property type="entry name" value="GLUTAMATE--CYSTEINE LIGASE, CHLOROPLASTIC"/>
    <property type="match status" value="1"/>
</dbReference>
<protein>
    <recommendedName>
        <fullName evidence="1">glutamate--cysteine ligase</fullName>
        <ecNumber evidence="1">6.3.2.2</ecNumber>
    </recommendedName>
</protein>
<accession>A0A372KKM7</accession>
<reference evidence="7 11" key="1">
    <citation type="submission" date="2018-08" db="EMBL/GenBank/DDBJ databases">
        <title>Draft genome of Streptococcus sp .nov. Z2.</title>
        <authorList>
            <person name="Tian Z."/>
        </authorList>
    </citation>
    <scope>NUCLEOTIDE SEQUENCE [LARGE SCALE GENOMIC DNA]</scope>
    <source>
        <strain evidence="7 11">Z2</strain>
    </source>
</reference>
<reference evidence="8 10" key="2">
    <citation type="submission" date="2018-08" db="EMBL/GenBank/DDBJ databases">
        <title>Draft genome of Streptococcus sp. nov. Z1.</title>
        <authorList>
            <person name="Tian Z."/>
        </authorList>
    </citation>
    <scope>NUCLEOTIDE SEQUENCE [LARGE SCALE GENOMIC DNA]</scope>
    <source>
        <strain evidence="8">Z1</strain>
        <strain evidence="10">Z1(2018)</strain>
    </source>
</reference>
<evidence type="ECO:0000256" key="2">
    <source>
        <dbReference type="ARBA" id="ARBA00022598"/>
    </source>
</evidence>
<gene>
    <name evidence="6" type="ORF">DDV21_000600</name>
    <name evidence="7" type="ORF">DDV22_07695</name>
    <name evidence="8" type="ORF">DDV23_07800</name>
</gene>
<dbReference type="OrthoDB" id="150227at2"/>
<proteinExistence type="predicted"/>
<keyword evidence="11" id="KW-1185">Reference proteome</keyword>
<keyword evidence="3" id="KW-0547">Nucleotide-binding</keyword>
<evidence type="ECO:0000256" key="1">
    <source>
        <dbReference type="ARBA" id="ARBA00012220"/>
    </source>
</evidence>
<evidence type="ECO:0000256" key="4">
    <source>
        <dbReference type="ARBA" id="ARBA00022840"/>
    </source>
</evidence>
<evidence type="ECO:0000256" key="5">
    <source>
        <dbReference type="ARBA" id="ARBA00048819"/>
    </source>
</evidence>
<dbReference type="KEGG" id="schj:DDV21_000600"/>
<dbReference type="Proteomes" id="UP000262901">
    <property type="component" value="Unassembled WGS sequence"/>
</dbReference>
<dbReference type="RefSeq" id="WP_116878540.1">
    <property type="nucleotide sequence ID" value="NZ_CP031733.1"/>
</dbReference>
<dbReference type="InterPro" id="IPR035434">
    <property type="entry name" value="GCL_bact_plant"/>
</dbReference>
<dbReference type="InterPro" id="IPR014746">
    <property type="entry name" value="Gln_synth/guanido_kin_cat_dom"/>
</dbReference>
<dbReference type="EMBL" id="CP031733">
    <property type="protein sequence ID" value="AXQ77695.1"/>
    <property type="molecule type" value="Genomic_DNA"/>
</dbReference>
<reference evidence="9" key="3">
    <citation type="submission" date="2018-08" db="EMBL/GenBank/DDBJ databases">
        <title>Streptococcus chenjunshii sp. nov., isolated from stools sample of the Tibetan antelope in the Qinghai-Tibet plateau, China.</title>
        <authorList>
            <person name="Tian Z."/>
        </authorList>
    </citation>
    <scope>NUCLEOTIDE SEQUENCE [LARGE SCALE GENOMIC DNA]</scope>
    <source>
        <strain evidence="9">Z15</strain>
    </source>
</reference>
<evidence type="ECO:0000313" key="11">
    <source>
        <dbReference type="Proteomes" id="UP000264056"/>
    </source>
</evidence>
<dbReference type="Proteomes" id="UP000246115">
    <property type="component" value="Chromosome"/>
</dbReference>
<dbReference type="PANTHER" id="PTHR34378">
    <property type="entry name" value="GLUTAMATE--CYSTEINE LIGASE, CHLOROPLASTIC"/>
    <property type="match status" value="1"/>
</dbReference>
<keyword evidence="2" id="KW-0436">Ligase</keyword>
<evidence type="ECO:0000313" key="7">
    <source>
        <dbReference type="EMBL" id="RFU50678.1"/>
    </source>
</evidence>